<gene>
    <name evidence="1" type="ORF">PGT21_007778</name>
</gene>
<dbReference type="Proteomes" id="UP000324748">
    <property type="component" value="Unassembled WGS sequence"/>
</dbReference>
<organism evidence="1 2">
    <name type="scientific">Puccinia graminis f. sp. tritici</name>
    <dbReference type="NCBI Taxonomy" id="56615"/>
    <lineage>
        <taxon>Eukaryota</taxon>
        <taxon>Fungi</taxon>
        <taxon>Dikarya</taxon>
        <taxon>Basidiomycota</taxon>
        <taxon>Pucciniomycotina</taxon>
        <taxon>Pucciniomycetes</taxon>
        <taxon>Pucciniales</taxon>
        <taxon>Pucciniaceae</taxon>
        <taxon>Puccinia</taxon>
    </lineage>
</organism>
<dbReference type="EMBL" id="VSWC01000042">
    <property type="protein sequence ID" value="KAA1103133.1"/>
    <property type="molecule type" value="Genomic_DNA"/>
</dbReference>
<dbReference type="AlphaFoldDB" id="A0A5B0PR00"/>
<evidence type="ECO:0000313" key="2">
    <source>
        <dbReference type="Proteomes" id="UP000324748"/>
    </source>
</evidence>
<accession>A0A5B0PR00</accession>
<comment type="caution">
    <text evidence="1">The sequence shown here is derived from an EMBL/GenBank/DDBJ whole genome shotgun (WGS) entry which is preliminary data.</text>
</comment>
<sequence length="96" mass="10999">MNIYLEYYHIGLLVISSFLQRIESMDAIEHHVETIRNMPNSVSSFGISDREAKASDKGSSVILPEISELELKAYIENINPLYKQDTLFSDMSEFKP</sequence>
<keyword evidence="2" id="KW-1185">Reference proteome</keyword>
<name>A0A5B0PR00_PUCGR</name>
<reference evidence="1 2" key="1">
    <citation type="submission" date="2019-05" db="EMBL/GenBank/DDBJ databases">
        <title>Emergence of the Ug99 lineage of the wheat stem rust pathogen through somatic hybridization.</title>
        <authorList>
            <person name="Li F."/>
            <person name="Upadhyaya N.M."/>
            <person name="Sperschneider J."/>
            <person name="Matny O."/>
            <person name="Nguyen-Phuc H."/>
            <person name="Mago R."/>
            <person name="Raley C."/>
            <person name="Miller M.E."/>
            <person name="Silverstein K.A.T."/>
            <person name="Henningsen E."/>
            <person name="Hirsch C.D."/>
            <person name="Visser B."/>
            <person name="Pretorius Z.A."/>
            <person name="Steffenson B.J."/>
            <person name="Schwessinger B."/>
            <person name="Dodds P.N."/>
            <person name="Figueroa M."/>
        </authorList>
    </citation>
    <scope>NUCLEOTIDE SEQUENCE [LARGE SCALE GENOMIC DNA]</scope>
    <source>
        <strain evidence="1">21-0</strain>
    </source>
</reference>
<protein>
    <submittedName>
        <fullName evidence="1">Uncharacterized protein</fullName>
    </submittedName>
</protein>
<evidence type="ECO:0000313" key="1">
    <source>
        <dbReference type="EMBL" id="KAA1103133.1"/>
    </source>
</evidence>
<proteinExistence type="predicted"/>